<evidence type="ECO:0000259" key="1">
    <source>
        <dbReference type="PROSITE" id="PS50943"/>
    </source>
</evidence>
<accession>A0A164JXN6</accession>
<dbReference type="CDD" id="cd00093">
    <property type="entry name" value="HTH_XRE"/>
    <property type="match status" value="1"/>
</dbReference>
<dbReference type="InterPro" id="IPR001387">
    <property type="entry name" value="Cro/C1-type_HTH"/>
</dbReference>
<dbReference type="SMART" id="SM00530">
    <property type="entry name" value="HTH_XRE"/>
    <property type="match status" value="1"/>
</dbReference>
<dbReference type="InterPro" id="IPR010982">
    <property type="entry name" value="Lambda_DNA-bd_dom_sf"/>
</dbReference>
<dbReference type="AlphaFoldDB" id="A0A164JXN6"/>
<evidence type="ECO:0000313" key="2">
    <source>
        <dbReference type="EMBL" id="KZM70824.1"/>
    </source>
</evidence>
<keyword evidence="3" id="KW-1185">Reference proteome</keyword>
<dbReference type="GO" id="GO:0003677">
    <property type="term" value="F:DNA binding"/>
    <property type="evidence" value="ECO:0007669"/>
    <property type="project" value="InterPro"/>
</dbReference>
<dbReference type="STRING" id="455432.AWN90_40455"/>
<dbReference type="SUPFAM" id="SSF47413">
    <property type="entry name" value="lambda repressor-like DNA-binding domains"/>
    <property type="match status" value="1"/>
</dbReference>
<gene>
    <name evidence="2" type="ORF">AWN90_40455</name>
</gene>
<feature type="domain" description="HTH cro/C1-type" evidence="1">
    <location>
        <begin position="1"/>
        <end position="61"/>
    </location>
</feature>
<name>A0A164JXN6_9NOCA</name>
<dbReference type="Gene3D" id="1.10.260.40">
    <property type="entry name" value="lambda repressor-like DNA-binding domains"/>
    <property type="match status" value="1"/>
</dbReference>
<dbReference type="Pfam" id="PF13560">
    <property type="entry name" value="HTH_31"/>
    <property type="match status" value="1"/>
</dbReference>
<organism evidence="2 3">
    <name type="scientific">Nocardia terpenica</name>
    <dbReference type="NCBI Taxonomy" id="455432"/>
    <lineage>
        <taxon>Bacteria</taxon>
        <taxon>Bacillati</taxon>
        <taxon>Actinomycetota</taxon>
        <taxon>Actinomycetes</taxon>
        <taxon>Mycobacteriales</taxon>
        <taxon>Nocardiaceae</taxon>
        <taxon>Nocardia</taxon>
    </lineage>
</organism>
<protein>
    <recommendedName>
        <fullName evidence="1">HTH cro/C1-type domain-containing protein</fullName>
    </recommendedName>
</protein>
<sequence>MKRLREMRGMSKAELVRALTDAGWTNVHQTTVTRIENGERPARIGEARVIAAVLETTVGKLIREPVQAAIEDDLERSNEGLRNSYNKIIEGVVGVLHWRESVERALGQASSGVWVDENGTVHDVPMTPRLRQLIHRAELLGGYSIEAAEQNGRKMFASTHSKDHVDTDEEEYQYSEDEIDALVDMGIESAIQGEGFL</sequence>
<dbReference type="Proteomes" id="UP000076512">
    <property type="component" value="Unassembled WGS sequence"/>
</dbReference>
<reference evidence="2 3" key="1">
    <citation type="submission" date="2016-04" db="EMBL/GenBank/DDBJ databases">
        <authorList>
            <person name="Evans L.H."/>
            <person name="Alamgir A."/>
            <person name="Owens N."/>
            <person name="Weber N.D."/>
            <person name="Virtaneva K."/>
            <person name="Barbian K."/>
            <person name="Babar A."/>
            <person name="Rosenke K."/>
        </authorList>
    </citation>
    <scope>NUCLEOTIDE SEQUENCE [LARGE SCALE GENOMIC DNA]</scope>
    <source>
        <strain evidence="2 3">IFM 0406</strain>
    </source>
</reference>
<evidence type="ECO:0000313" key="3">
    <source>
        <dbReference type="Proteomes" id="UP000076512"/>
    </source>
</evidence>
<comment type="caution">
    <text evidence="2">The sequence shown here is derived from an EMBL/GenBank/DDBJ whole genome shotgun (WGS) entry which is preliminary data.</text>
</comment>
<proteinExistence type="predicted"/>
<dbReference type="EMBL" id="LWGR01000013">
    <property type="protein sequence ID" value="KZM70824.1"/>
    <property type="molecule type" value="Genomic_DNA"/>
</dbReference>
<dbReference type="PROSITE" id="PS50943">
    <property type="entry name" value="HTH_CROC1"/>
    <property type="match status" value="1"/>
</dbReference>